<proteinExistence type="inferred from homology"/>
<dbReference type="EMBL" id="CP062796">
    <property type="protein sequence ID" value="QUL97922.1"/>
    <property type="molecule type" value="Genomic_DNA"/>
</dbReference>
<dbReference type="HAMAP" id="MF_00271">
    <property type="entry name" value="ATP_synth_D_arch"/>
    <property type="match status" value="1"/>
</dbReference>
<feature type="coiled-coil region" evidence="5">
    <location>
        <begin position="154"/>
        <end position="203"/>
    </location>
</feature>
<protein>
    <recommendedName>
        <fullName evidence="4">V-type ATP synthase subunit D</fullName>
    </recommendedName>
    <alternativeName>
        <fullName evidence="4">V-ATPase subunit D</fullName>
    </alternativeName>
</protein>
<dbReference type="GO" id="GO:0046961">
    <property type="term" value="F:proton-transporting ATPase activity, rotational mechanism"/>
    <property type="evidence" value="ECO:0007669"/>
    <property type="project" value="InterPro"/>
</dbReference>
<dbReference type="AlphaFoldDB" id="A0AAT9LBB7"/>
<evidence type="ECO:0000256" key="2">
    <source>
        <dbReference type="ARBA" id="ARBA00022448"/>
    </source>
</evidence>
<dbReference type="Pfam" id="PF01813">
    <property type="entry name" value="ATP-synt_D"/>
    <property type="match status" value="1"/>
</dbReference>
<dbReference type="InterPro" id="IPR002699">
    <property type="entry name" value="V_ATPase_D"/>
</dbReference>
<dbReference type="Gene3D" id="1.10.287.3240">
    <property type="match status" value="1"/>
</dbReference>
<organism evidence="6">
    <name type="scientific">Candidatus Fermentithermobacillus carboniphilus</name>
    <dbReference type="NCBI Taxonomy" id="3085328"/>
    <lineage>
        <taxon>Bacteria</taxon>
        <taxon>Bacillati</taxon>
        <taxon>Bacillota</taxon>
        <taxon>Candidatus Fermentithermobacillia</taxon>
        <taxon>Candidatus Fermentithermobacillales</taxon>
        <taxon>Candidatus Fermentithermobacillaceae</taxon>
        <taxon>Candidatus Fermentithermobacillus</taxon>
    </lineage>
</organism>
<reference evidence="6" key="2">
    <citation type="journal article" date="2023" name="Biology">
        <title>Prokaryotic Life Associated with Coal-Fire Gas Vents Revealed by Metagenomics.</title>
        <authorList>
            <person name="Kadnikov V.V."/>
            <person name="Mardanov A.V."/>
            <person name="Beletsky A.V."/>
            <person name="Karnachuk O.V."/>
            <person name="Ravin N.V."/>
        </authorList>
    </citation>
    <scope>NUCLEOTIDE SEQUENCE</scope>
    <source>
        <strain evidence="6">Bu02</strain>
    </source>
</reference>
<evidence type="ECO:0000313" key="6">
    <source>
        <dbReference type="EMBL" id="QUL97922.1"/>
    </source>
</evidence>
<dbReference type="KEGG" id="fcz:IMF26_07540"/>
<keyword evidence="5" id="KW-0175">Coiled coil</keyword>
<dbReference type="GO" id="GO:0005524">
    <property type="term" value="F:ATP binding"/>
    <property type="evidence" value="ECO:0007669"/>
    <property type="project" value="UniProtKB-UniRule"/>
</dbReference>
<evidence type="ECO:0000256" key="5">
    <source>
        <dbReference type="SAM" id="Coils"/>
    </source>
</evidence>
<keyword evidence="3 4" id="KW-0406">Ion transport</keyword>
<name>A0AAT9LBB7_9FIRM</name>
<evidence type="ECO:0000256" key="4">
    <source>
        <dbReference type="HAMAP-Rule" id="MF_00271"/>
    </source>
</evidence>
<dbReference type="GO" id="GO:0042777">
    <property type="term" value="P:proton motive force-driven plasma membrane ATP synthesis"/>
    <property type="evidence" value="ECO:0007669"/>
    <property type="project" value="UniProtKB-UniRule"/>
</dbReference>
<comment type="function">
    <text evidence="4">Produces ATP from ADP in the presence of a proton gradient across the membrane.</text>
</comment>
<evidence type="ECO:0000256" key="3">
    <source>
        <dbReference type="ARBA" id="ARBA00023065"/>
    </source>
</evidence>
<keyword evidence="4" id="KW-0375">Hydrogen ion transport</keyword>
<dbReference type="PANTHER" id="PTHR11671">
    <property type="entry name" value="V-TYPE ATP SYNTHASE SUBUNIT D"/>
    <property type="match status" value="1"/>
</dbReference>
<accession>A0AAT9LBB7</accession>
<keyword evidence="2 4" id="KW-0813">Transport</keyword>
<comment type="similarity">
    <text evidence="1 4">Belongs to the V-ATPase D subunit family.</text>
</comment>
<dbReference type="GO" id="GO:0046933">
    <property type="term" value="F:proton-transporting ATP synthase activity, rotational mechanism"/>
    <property type="evidence" value="ECO:0007669"/>
    <property type="project" value="UniProtKB-UniRule"/>
</dbReference>
<gene>
    <name evidence="4" type="primary">atpD</name>
    <name evidence="6" type="ORF">IMF26_07540</name>
</gene>
<sequence length="218" mass="24906">MEIRVNATRQELTRLKARVRMAKRGHKLLKDKRDQLMKEFLAIVHESQRLRQELEKKLSLAYKSFSLARAVLSPPALEEALMVAGGPEEVSISYRHIMNVVVPEMYITGRSPAQGSQPEEGRVMLPTYGLASTSSDLDDALAQFRGIMPLLVRLSCIERTIQLLADEIEKTRRRVNALEYVLIPELEQAVKDVEMRLEEMDRANASRLMKIKDIVRAH</sequence>
<reference evidence="6" key="1">
    <citation type="submission" date="2020-10" db="EMBL/GenBank/DDBJ databases">
        <authorList>
            <person name="Kadnikov V."/>
            <person name="Beletsky A.V."/>
            <person name="Mardanov A.V."/>
            <person name="Karnachuk O.V."/>
            <person name="Ravin N.V."/>
        </authorList>
    </citation>
    <scope>NUCLEOTIDE SEQUENCE</scope>
    <source>
        <strain evidence="6">Bu02</strain>
    </source>
</reference>
<keyword evidence="4" id="KW-0066">ATP synthesis</keyword>
<evidence type="ECO:0000256" key="1">
    <source>
        <dbReference type="ARBA" id="ARBA00005850"/>
    </source>
</evidence>
<dbReference type="NCBIfam" id="TIGR00309">
    <property type="entry name" value="V_ATPase_subD"/>
    <property type="match status" value="1"/>
</dbReference>